<keyword evidence="1" id="KW-1133">Transmembrane helix</keyword>
<evidence type="ECO:0000313" key="2">
    <source>
        <dbReference type="Ensembl" id="ENSHHUP00000000236.1"/>
    </source>
</evidence>
<dbReference type="STRING" id="62062.ENSHHUP00000000236"/>
<sequence>VTCVCVLSLSGLWVGLFICVILQTGFFIFLIFKLNWQQVAKEAQVRAAGKSGLVTSVPAKPPIGQPLIRTLLPEGSRSTDMVRECVCVGVFVCVWECLCVFGSVGVCVGVFVCLCVLCVCGSVLCVLCVWECFVSGSVLCVLCVGVFCVCVWECFVC</sequence>
<dbReference type="Ensembl" id="ENSHHUT00000000243.1">
    <property type="protein sequence ID" value="ENSHHUP00000000236.1"/>
    <property type="gene ID" value="ENSHHUG00000000184.1"/>
</dbReference>
<feature type="transmembrane region" description="Helical" evidence="1">
    <location>
        <begin position="12"/>
        <end position="32"/>
    </location>
</feature>
<organism evidence="2 3">
    <name type="scientific">Hucho hucho</name>
    <name type="common">huchen</name>
    <dbReference type="NCBI Taxonomy" id="62062"/>
    <lineage>
        <taxon>Eukaryota</taxon>
        <taxon>Metazoa</taxon>
        <taxon>Chordata</taxon>
        <taxon>Craniata</taxon>
        <taxon>Vertebrata</taxon>
        <taxon>Euteleostomi</taxon>
        <taxon>Actinopterygii</taxon>
        <taxon>Neopterygii</taxon>
        <taxon>Teleostei</taxon>
        <taxon>Protacanthopterygii</taxon>
        <taxon>Salmoniformes</taxon>
        <taxon>Salmonidae</taxon>
        <taxon>Salmoninae</taxon>
        <taxon>Hucho</taxon>
    </lineage>
</organism>
<dbReference type="AlphaFoldDB" id="A0A4W5JKR0"/>
<proteinExistence type="predicted"/>
<dbReference type="Proteomes" id="UP000314982">
    <property type="component" value="Unassembled WGS sequence"/>
</dbReference>
<accession>A0A4W5JKR0</accession>
<keyword evidence="1" id="KW-0812">Transmembrane</keyword>
<feature type="transmembrane region" description="Helical" evidence="1">
    <location>
        <begin position="137"/>
        <end position="155"/>
    </location>
</feature>
<feature type="transmembrane region" description="Helical" evidence="1">
    <location>
        <begin position="109"/>
        <end position="130"/>
    </location>
</feature>
<reference evidence="2" key="3">
    <citation type="submission" date="2025-09" db="UniProtKB">
        <authorList>
            <consortium name="Ensembl"/>
        </authorList>
    </citation>
    <scope>IDENTIFICATION</scope>
</reference>
<reference evidence="3" key="1">
    <citation type="submission" date="2018-06" db="EMBL/GenBank/DDBJ databases">
        <title>Genome assembly of Danube salmon.</title>
        <authorList>
            <person name="Macqueen D.J."/>
            <person name="Gundappa M.K."/>
        </authorList>
    </citation>
    <scope>NUCLEOTIDE SEQUENCE [LARGE SCALE GENOMIC DNA]</scope>
</reference>
<evidence type="ECO:0000313" key="3">
    <source>
        <dbReference type="Proteomes" id="UP000314982"/>
    </source>
</evidence>
<protein>
    <submittedName>
        <fullName evidence="2">Uncharacterized protein</fullName>
    </submittedName>
</protein>
<name>A0A4W5JKR0_9TELE</name>
<keyword evidence="1" id="KW-0472">Membrane</keyword>
<evidence type="ECO:0000256" key="1">
    <source>
        <dbReference type="SAM" id="Phobius"/>
    </source>
</evidence>
<feature type="transmembrane region" description="Helical" evidence="1">
    <location>
        <begin position="85"/>
        <end position="103"/>
    </location>
</feature>
<keyword evidence="3" id="KW-1185">Reference proteome</keyword>
<reference evidence="2" key="2">
    <citation type="submission" date="2025-08" db="UniProtKB">
        <authorList>
            <consortium name="Ensembl"/>
        </authorList>
    </citation>
    <scope>IDENTIFICATION</scope>
</reference>